<dbReference type="PANTHER" id="PTHR38041">
    <property type="entry name" value="CHORISMATE MUTASE"/>
    <property type="match status" value="1"/>
</dbReference>
<evidence type="ECO:0000256" key="1">
    <source>
        <dbReference type="ARBA" id="ARBA00023235"/>
    </source>
</evidence>
<keyword evidence="1" id="KW-0413">Isomerase</keyword>
<comment type="caution">
    <text evidence="3">The sequence shown here is derived from an EMBL/GenBank/DDBJ whole genome shotgun (WGS) entry which is preliminary data.</text>
</comment>
<dbReference type="SUPFAM" id="SSF48600">
    <property type="entry name" value="Chorismate mutase II"/>
    <property type="match status" value="1"/>
</dbReference>
<dbReference type="AlphaFoldDB" id="A0A6A8MAI7"/>
<dbReference type="GO" id="GO:0004106">
    <property type="term" value="F:chorismate mutase activity"/>
    <property type="evidence" value="ECO:0007669"/>
    <property type="project" value="InterPro"/>
</dbReference>
<protein>
    <submittedName>
        <fullName evidence="3">Chorismate mutase</fullName>
    </submittedName>
</protein>
<dbReference type="OrthoDB" id="7066727at2"/>
<dbReference type="InterPro" id="IPR051331">
    <property type="entry name" value="Chorismate_mutase-related"/>
</dbReference>
<dbReference type="InterPro" id="IPR036979">
    <property type="entry name" value="CM_dom_sf"/>
</dbReference>
<name>A0A6A8MAI7_9LACO</name>
<dbReference type="PANTHER" id="PTHR38041:SF1">
    <property type="entry name" value="CHORISMATE MUTASE"/>
    <property type="match status" value="1"/>
</dbReference>
<dbReference type="EMBL" id="VUMX01000001">
    <property type="protein sequence ID" value="MST86093.1"/>
    <property type="molecule type" value="Genomic_DNA"/>
</dbReference>
<dbReference type="GO" id="GO:0009697">
    <property type="term" value="P:salicylic acid biosynthetic process"/>
    <property type="evidence" value="ECO:0007669"/>
    <property type="project" value="TreeGrafter"/>
</dbReference>
<dbReference type="SMART" id="SM00830">
    <property type="entry name" value="CM_2"/>
    <property type="match status" value="1"/>
</dbReference>
<dbReference type="PROSITE" id="PS51168">
    <property type="entry name" value="CHORISMATE_MUT_2"/>
    <property type="match status" value="1"/>
</dbReference>
<dbReference type="Gene3D" id="1.20.59.10">
    <property type="entry name" value="Chorismate mutase"/>
    <property type="match status" value="1"/>
</dbReference>
<keyword evidence="4" id="KW-1185">Reference proteome</keyword>
<sequence>MKTRELAALRGQIDEADRELVAALVKRYDIVRQVGTIKQAQGIAVYDPKREGQVLDKVARLAGRPEYAAAVKAVYQTIMDEAKKLEK</sequence>
<accession>A0A6A8MAI7</accession>
<dbReference type="InterPro" id="IPR036263">
    <property type="entry name" value="Chorismate_II_sf"/>
</dbReference>
<evidence type="ECO:0000313" key="3">
    <source>
        <dbReference type="EMBL" id="MST86093.1"/>
    </source>
</evidence>
<proteinExistence type="predicted"/>
<evidence type="ECO:0000259" key="2">
    <source>
        <dbReference type="PROSITE" id="PS51168"/>
    </source>
</evidence>
<feature type="domain" description="Chorismate mutase" evidence="2">
    <location>
        <begin position="1"/>
        <end position="87"/>
    </location>
</feature>
<dbReference type="Proteomes" id="UP000438120">
    <property type="component" value="Unassembled WGS sequence"/>
</dbReference>
<dbReference type="Pfam" id="PF01817">
    <property type="entry name" value="CM_2"/>
    <property type="match status" value="1"/>
</dbReference>
<evidence type="ECO:0000313" key="4">
    <source>
        <dbReference type="Proteomes" id="UP000438120"/>
    </source>
</evidence>
<dbReference type="RefSeq" id="WP_154546763.1">
    <property type="nucleotide sequence ID" value="NZ_VUMX01000001.1"/>
</dbReference>
<dbReference type="GO" id="GO:0046417">
    <property type="term" value="P:chorismate metabolic process"/>
    <property type="evidence" value="ECO:0007669"/>
    <property type="project" value="InterPro"/>
</dbReference>
<dbReference type="InterPro" id="IPR002701">
    <property type="entry name" value="CM_II_prokaryot"/>
</dbReference>
<reference evidence="3 4" key="1">
    <citation type="submission" date="2019-08" db="EMBL/GenBank/DDBJ databases">
        <title>In-depth cultivation of the pig gut microbiome towards novel bacterial diversity and tailored functional studies.</title>
        <authorList>
            <person name="Wylensek D."/>
            <person name="Hitch T.C.A."/>
            <person name="Clavel T."/>
        </authorList>
    </citation>
    <scope>NUCLEOTIDE SEQUENCE [LARGE SCALE GENOMIC DNA]</scope>
    <source>
        <strain evidence="3 4">Bifido-178-WT-2B</strain>
    </source>
</reference>
<gene>
    <name evidence="3" type="ORF">FYJ62_00090</name>
</gene>
<organism evidence="3 4">
    <name type="scientific">Lactobacillus porci</name>
    <dbReference type="NCBI Taxonomy" id="2012477"/>
    <lineage>
        <taxon>Bacteria</taxon>
        <taxon>Bacillati</taxon>
        <taxon>Bacillota</taxon>
        <taxon>Bacilli</taxon>
        <taxon>Lactobacillales</taxon>
        <taxon>Lactobacillaceae</taxon>
        <taxon>Lactobacillus</taxon>
    </lineage>
</organism>